<feature type="non-terminal residue" evidence="1">
    <location>
        <position position="1"/>
    </location>
</feature>
<proteinExistence type="predicted"/>
<dbReference type="AlphaFoldDB" id="A0A0G4MMW2"/>
<name>A0A0G4MMW2_VERLO</name>
<protein>
    <submittedName>
        <fullName evidence="1">Uncharacterized protein</fullName>
    </submittedName>
</protein>
<gene>
    <name evidence="1" type="ORF">BN1708_019784</name>
</gene>
<reference evidence="1 2" key="1">
    <citation type="submission" date="2015-05" db="EMBL/GenBank/DDBJ databases">
        <authorList>
            <person name="Wang D.B."/>
            <person name="Wang M."/>
        </authorList>
    </citation>
    <scope>NUCLEOTIDE SEQUENCE [LARGE SCALE GENOMIC DNA]</scope>
    <source>
        <strain evidence="1">VL1</strain>
    </source>
</reference>
<dbReference type="Proteomes" id="UP000044602">
    <property type="component" value="Unassembled WGS sequence"/>
</dbReference>
<accession>A0A0G4MMW2</accession>
<dbReference type="EMBL" id="CVQH01023558">
    <property type="protein sequence ID" value="CRK35487.1"/>
    <property type="molecule type" value="Genomic_DNA"/>
</dbReference>
<keyword evidence="2" id="KW-1185">Reference proteome</keyword>
<organism evidence="1 2">
    <name type="scientific">Verticillium longisporum</name>
    <name type="common">Verticillium dahliae var. longisporum</name>
    <dbReference type="NCBI Taxonomy" id="100787"/>
    <lineage>
        <taxon>Eukaryota</taxon>
        <taxon>Fungi</taxon>
        <taxon>Dikarya</taxon>
        <taxon>Ascomycota</taxon>
        <taxon>Pezizomycotina</taxon>
        <taxon>Sordariomycetes</taxon>
        <taxon>Hypocreomycetidae</taxon>
        <taxon>Glomerellales</taxon>
        <taxon>Plectosphaerellaceae</taxon>
        <taxon>Verticillium</taxon>
    </lineage>
</organism>
<evidence type="ECO:0000313" key="1">
    <source>
        <dbReference type="EMBL" id="CRK35487.1"/>
    </source>
</evidence>
<evidence type="ECO:0000313" key="2">
    <source>
        <dbReference type="Proteomes" id="UP000044602"/>
    </source>
</evidence>
<sequence length="29" mass="3329">LHVLLLFAARQLLVHGRLSHHGCRPQEVQ</sequence>